<sequence>MMINSLASDNPFWDAWKNGNGDGDKFSFLYSVFLTIGVMVTVMACAINLWTRKMPMKDFMNAIYIVVGAGVIGGSIFGKLGTGIPIYKIVFFWEAGMSFFGAFLCGFVGGFVFLYLKRDKTKISIWTYADCIVPHVLLGQAIGRWGNLFNHEILGRPIDIKNFQWLPSWVWQRLFYYADPSTSELSKELIYREPLFLYEMIGTFLSWFIIVFFIKNLGIIFSKKPWKVDPLAFPVKKGIKKEELVYRDTYEDIKYKIELNSEGELYRLSKRQAWMKAYFLYQANISDVNRAQKIIDNHVNIYLKSVEKINNYKYKLNEQIKKEKENFKNKKIEQEKLKANIILLKNTYKENIKDLIPNSSRFKNFITRDSSELYAINNPDKYFVINSGVLASSYIIIYSMIRLILDSFRNRYELAFKWNPVMNYLSIGGIFVLGIIVLIIAQFIAPKKWREEGWLYEKSY</sequence>
<evidence type="ECO:0000256" key="8">
    <source>
        <dbReference type="SAM" id="Phobius"/>
    </source>
</evidence>
<evidence type="ECO:0000313" key="10">
    <source>
        <dbReference type="Proteomes" id="UP000094378"/>
    </source>
</evidence>
<proteinExistence type="inferred from homology"/>
<accession>A0A1B3SJC9</accession>
<dbReference type="PANTHER" id="PTHR30589">
    <property type="entry name" value="PROLIPOPROTEIN DIACYLGLYCERYL TRANSFERASE"/>
    <property type="match status" value="1"/>
</dbReference>
<evidence type="ECO:0000256" key="1">
    <source>
        <dbReference type="ARBA" id="ARBA00007150"/>
    </source>
</evidence>
<keyword evidence="6 8" id="KW-0472">Membrane</keyword>
<comment type="similarity">
    <text evidence="1">Belongs to the Lgt family.</text>
</comment>
<dbReference type="GO" id="GO:0008961">
    <property type="term" value="F:phosphatidylglycerol-prolipoprotein diacylglyceryl transferase activity"/>
    <property type="evidence" value="ECO:0007669"/>
    <property type="project" value="InterPro"/>
</dbReference>
<dbReference type="Proteomes" id="UP000094378">
    <property type="component" value="Chromosome"/>
</dbReference>
<keyword evidence="9" id="KW-0449">Lipoprotein</keyword>
<feature type="transmembrane region" description="Helical" evidence="8">
    <location>
        <begin position="90"/>
        <end position="116"/>
    </location>
</feature>
<dbReference type="GO" id="GO:0042158">
    <property type="term" value="P:lipoprotein biosynthetic process"/>
    <property type="evidence" value="ECO:0007669"/>
    <property type="project" value="InterPro"/>
</dbReference>
<feature type="transmembrane region" description="Helical" evidence="8">
    <location>
        <begin position="382"/>
        <end position="401"/>
    </location>
</feature>
<name>A0A1B3SJC9_9MOLU</name>
<keyword evidence="10" id="KW-1185">Reference proteome</keyword>
<evidence type="ECO:0000256" key="2">
    <source>
        <dbReference type="ARBA" id="ARBA00022475"/>
    </source>
</evidence>
<keyword evidence="3 9" id="KW-0808">Transferase</keyword>
<dbReference type="KEGG" id="shj:SHELI_v1c00810"/>
<feature type="transmembrane region" description="Helical" evidence="8">
    <location>
        <begin position="62"/>
        <end position="84"/>
    </location>
</feature>
<dbReference type="PANTHER" id="PTHR30589:SF0">
    <property type="entry name" value="PHOSPHATIDYLGLYCEROL--PROLIPOPROTEIN DIACYLGLYCERYL TRANSFERASE"/>
    <property type="match status" value="1"/>
</dbReference>
<feature type="transmembrane region" description="Helical" evidence="8">
    <location>
        <begin position="195"/>
        <end position="214"/>
    </location>
</feature>
<evidence type="ECO:0000256" key="5">
    <source>
        <dbReference type="ARBA" id="ARBA00022989"/>
    </source>
</evidence>
<keyword evidence="4 8" id="KW-0812">Transmembrane</keyword>
<evidence type="ECO:0000256" key="6">
    <source>
        <dbReference type="ARBA" id="ARBA00023136"/>
    </source>
</evidence>
<protein>
    <submittedName>
        <fullName evidence="9">Prolipoprotein diacylglyceryl transferase</fullName>
    </submittedName>
</protein>
<organism evidence="9 10">
    <name type="scientific">Spiroplasma helicoides</name>
    <dbReference type="NCBI Taxonomy" id="216938"/>
    <lineage>
        <taxon>Bacteria</taxon>
        <taxon>Bacillati</taxon>
        <taxon>Mycoplasmatota</taxon>
        <taxon>Mollicutes</taxon>
        <taxon>Entomoplasmatales</taxon>
        <taxon>Spiroplasmataceae</taxon>
        <taxon>Spiroplasma</taxon>
    </lineage>
</organism>
<dbReference type="EMBL" id="CP017015">
    <property type="protein sequence ID" value="AOG60036.1"/>
    <property type="molecule type" value="Genomic_DNA"/>
</dbReference>
<feature type="coiled-coil region" evidence="7">
    <location>
        <begin position="313"/>
        <end position="340"/>
    </location>
</feature>
<feature type="transmembrane region" description="Helical" evidence="8">
    <location>
        <begin position="123"/>
        <end position="142"/>
    </location>
</feature>
<gene>
    <name evidence="9" type="primary">lgt</name>
    <name evidence="9" type="ORF">SHELI_v1c00810</name>
</gene>
<keyword evidence="7" id="KW-0175">Coiled coil</keyword>
<dbReference type="GO" id="GO:0005886">
    <property type="term" value="C:plasma membrane"/>
    <property type="evidence" value="ECO:0007669"/>
    <property type="project" value="InterPro"/>
</dbReference>
<evidence type="ECO:0000256" key="7">
    <source>
        <dbReference type="SAM" id="Coils"/>
    </source>
</evidence>
<dbReference type="AlphaFoldDB" id="A0A1B3SJC9"/>
<dbReference type="InterPro" id="IPR001640">
    <property type="entry name" value="Lgt"/>
</dbReference>
<reference evidence="9 10" key="1">
    <citation type="submission" date="2016-08" db="EMBL/GenBank/DDBJ databases">
        <title>Complete genome sequence of Spiroplasma helicoides TABS-2 (DSM 22551).</title>
        <authorList>
            <person name="Shen W.-Y."/>
            <person name="Lo W.-S."/>
            <person name="Lai Y.-C."/>
            <person name="Kuo C.-H."/>
        </authorList>
    </citation>
    <scope>NUCLEOTIDE SEQUENCE [LARGE SCALE GENOMIC DNA]</scope>
    <source>
        <strain evidence="9 10">TABS-2</strain>
    </source>
</reference>
<dbReference type="Pfam" id="PF01790">
    <property type="entry name" value="LGT"/>
    <property type="match status" value="1"/>
</dbReference>
<feature type="transmembrane region" description="Helical" evidence="8">
    <location>
        <begin position="28"/>
        <end position="50"/>
    </location>
</feature>
<feature type="transmembrane region" description="Helical" evidence="8">
    <location>
        <begin position="421"/>
        <end position="445"/>
    </location>
</feature>
<keyword evidence="5 8" id="KW-1133">Transmembrane helix</keyword>
<keyword evidence="2" id="KW-1003">Cell membrane</keyword>
<dbReference type="STRING" id="216938.SHELI_v1c00810"/>
<evidence type="ECO:0000256" key="4">
    <source>
        <dbReference type="ARBA" id="ARBA00022692"/>
    </source>
</evidence>
<evidence type="ECO:0000256" key="3">
    <source>
        <dbReference type="ARBA" id="ARBA00022679"/>
    </source>
</evidence>
<dbReference type="PATRIC" id="fig|216938.3.peg.81"/>
<evidence type="ECO:0000313" key="9">
    <source>
        <dbReference type="EMBL" id="AOG60036.1"/>
    </source>
</evidence>